<organism evidence="14 15">
    <name type="scientific">Alistipes shahii</name>
    <dbReference type="NCBI Taxonomy" id="328814"/>
    <lineage>
        <taxon>Bacteria</taxon>
        <taxon>Pseudomonadati</taxon>
        <taxon>Bacteroidota</taxon>
        <taxon>Bacteroidia</taxon>
        <taxon>Bacteroidales</taxon>
        <taxon>Rikenellaceae</taxon>
        <taxon>Alistipes</taxon>
    </lineage>
</organism>
<comment type="caution">
    <text evidence="14">The sequence shown here is derived from an EMBL/GenBank/DDBJ whole genome shotgun (WGS) entry which is preliminary data.</text>
</comment>
<evidence type="ECO:0000256" key="10">
    <source>
        <dbReference type="RuleBase" id="RU003357"/>
    </source>
</evidence>
<feature type="domain" description="TonB-dependent receptor-like beta-barrel" evidence="12">
    <location>
        <begin position="314"/>
        <end position="733"/>
    </location>
</feature>
<dbReference type="Gene3D" id="2.60.40.1120">
    <property type="entry name" value="Carboxypeptidase-like, regulatory domain"/>
    <property type="match status" value="1"/>
</dbReference>
<dbReference type="Pfam" id="PF13715">
    <property type="entry name" value="CarbopepD_reg_2"/>
    <property type="match status" value="1"/>
</dbReference>
<keyword evidence="4" id="KW-0812">Transmembrane</keyword>
<keyword evidence="5 11" id="KW-0732">Signal</keyword>
<keyword evidence="3" id="KW-1134">Transmembrane beta strand</keyword>
<reference evidence="14 15" key="1">
    <citation type="journal article" date="2019" name="Nat. Med.">
        <title>A library of human gut bacterial isolates paired with longitudinal multiomics data enables mechanistic microbiome research.</title>
        <authorList>
            <person name="Poyet M."/>
            <person name="Groussin M."/>
            <person name="Gibbons S.M."/>
            <person name="Avila-Pacheco J."/>
            <person name="Jiang X."/>
            <person name="Kearney S.M."/>
            <person name="Perrotta A.R."/>
            <person name="Berdy B."/>
            <person name="Zhao S."/>
            <person name="Lieberman T.D."/>
            <person name="Swanson P.K."/>
            <person name="Smith M."/>
            <person name="Roesemann S."/>
            <person name="Alexander J.E."/>
            <person name="Rich S.A."/>
            <person name="Livny J."/>
            <person name="Vlamakis H."/>
            <person name="Clish C."/>
            <person name="Bullock K."/>
            <person name="Deik A."/>
            <person name="Scott J."/>
            <person name="Pierce K.A."/>
            <person name="Xavier R.J."/>
            <person name="Alm E.J."/>
        </authorList>
    </citation>
    <scope>NUCLEOTIDE SEQUENCE [LARGE SCALE GENOMIC DNA]</scope>
    <source>
        <strain evidence="14 15">BIOML-A2</strain>
    </source>
</reference>
<sequence length="968" mass="107568">MKKFLLMLLLAGVCIPLGVQAQAPKKVSIEGTVTEYNTKEPIAGCVVSIPTLELWVVTDAKGRFRMPSVTTGSYTIEATCLGYEPLSYKVTVSASIGALSLRLKESSLQLNTVTVTAQRGRSINSSSTIDRQAMDHLQATSVKDVMQLLPGVLTANPELTNSTSNFVGIRDLPNSMTDGKDANSINSSSVGVYVDGAVVNNSAMLMGGKAAAFGQQTSRGIDMRTISTDNIESIEVIRGVASAEYGNMSAGAVVVKTKQGRTPYEIRVKTVPDTKAVSLTKGYALGSDKGFLNASIDYANAMKDIRTVEESYDRGTFSVGYTNTFNRDRTPFQFNAKVSGYLSRGTTKADPDNISQAERKELDDRNLSINLNGSWLLNKSWITSLKYVFNTSMTRQYARQQMAPSALGVANPGALENGEYLTEFTPDNYLSDIRNLSMAYYTTAKMVAELSGRYGKVYNKAMLGVEWNNSGNTGKGQYYEGVRPMSFRPEPFSDIPFLNQVAVFAEEKATLPIGKTSLTLQAGGRFTYMATDQLNDKWAVDPRFNAKYTIISNRAPKKVRELSLRAGWGIQTTLPALRLLYPFPVYIDRVSFSWGGTTETGPVAAWTTFVTPQSDMINRDLKMQYSKNFEVGLDFDMFGVKGGITYYNEKMRNGYTLRMVPQVLSFREYETYKGTEVPVYMDDPNNPGQPVLGVGGEPLDYRDEKIFHTASVKKPANDGKYDKWGVEYTFDFGQIRPVRTSVVVNGAYMTMTRKDSEGVLLYDTYSSVKVPIDGKNIYNPFLGAYYGGKSVSSGSVYTRFNSNINLITHIPKLRLITTLTVQCVWLNRTRNLQADGVYILDDDNNPVYGDFSNGTNGKMIYRDPDFYMNMDGQLLPFNRDLYNDPTYGAAYREYLQTGSATTTFVENSFKPYFMANLRVTKEIGRIAQISFYANNFTNSHPKMLLKSTGTYKRVNTDIYFGAELKLKF</sequence>
<dbReference type="Proteomes" id="UP000323567">
    <property type="component" value="Unassembled WGS sequence"/>
</dbReference>
<dbReference type="GO" id="GO:0009279">
    <property type="term" value="C:cell outer membrane"/>
    <property type="evidence" value="ECO:0007669"/>
    <property type="project" value="UniProtKB-SubCell"/>
</dbReference>
<evidence type="ECO:0000256" key="11">
    <source>
        <dbReference type="SAM" id="SignalP"/>
    </source>
</evidence>
<dbReference type="SUPFAM" id="SSF49464">
    <property type="entry name" value="Carboxypeptidase regulatory domain-like"/>
    <property type="match status" value="1"/>
</dbReference>
<evidence type="ECO:0000256" key="6">
    <source>
        <dbReference type="ARBA" id="ARBA00023077"/>
    </source>
</evidence>
<dbReference type="Gene3D" id="2.40.170.20">
    <property type="entry name" value="TonB-dependent receptor, beta-barrel domain"/>
    <property type="match status" value="1"/>
</dbReference>
<dbReference type="EMBL" id="VVXK01000001">
    <property type="protein sequence ID" value="KAA2372103.1"/>
    <property type="molecule type" value="Genomic_DNA"/>
</dbReference>
<dbReference type="InterPro" id="IPR036942">
    <property type="entry name" value="Beta-barrel_TonB_sf"/>
</dbReference>
<accession>A0A5B3GEH3</accession>
<keyword evidence="7 10" id="KW-0472">Membrane</keyword>
<evidence type="ECO:0000313" key="14">
    <source>
        <dbReference type="EMBL" id="KAA2372103.1"/>
    </source>
</evidence>
<dbReference type="Pfam" id="PF07715">
    <property type="entry name" value="Plug"/>
    <property type="match status" value="1"/>
</dbReference>
<dbReference type="SUPFAM" id="SSF56935">
    <property type="entry name" value="Porins"/>
    <property type="match status" value="1"/>
</dbReference>
<evidence type="ECO:0000256" key="3">
    <source>
        <dbReference type="ARBA" id="ARBA00022452"/>
    </source>
</evidence>
<feature type="chain" id="PRO_5022974359" evidence="11">
    <location>
        <begin position="22"/>
        <end position="968"/>
    </location>
</feature>
<keyword evidence="6 10" id="KW-0798">TonB box</keyword>
<evidence type="ECO:0000256" key="9">
    <source>
        <dbReference type="ARBA" id="ARBA00023237"/>
    </source>
</evidence>
<dbReference type="GO" id="GO:0044718">
    <property type="term" value="P:siderophore transmembrane transport"/>
    <property type="evidence" value="ECO:0007669"/>
    <property type="project" value="TreeGrafter"/>
</dbReference>
<protein>
    <submittedName>
        <fullName evidence="14">TonB-dependent receptor</fullName>
    </submittedName>
</protein>
<keyword evidence="8 14" id="KW-0675">Receptor</keyword>
<dbReference type="InterPro" id="IPR039426">
    <property type="entry name" value="TonB-dep_rcpt-like"/>
</dbReference>
<gene>
    <name evidence="14" type="ORF">F2Y13_01135</name>
</gene>
<evidence type="ECO:0000259" key="13">
    <source>
        <dbReference type="Pfam" id="PF07715"/>
    </source>
</evidence>
<evidence type="ECO:0000256" key="8">
    <source>
        <dbReference type="ARBA" id="ARBA00023170"/>
    </source>
</evidence>
<dbReference type="Gene3D" id="2.170.130.10">
    <property type="entry name" value="TonB-dependent receptor, plug domain"/>
    <property type="match status" value="1"/>
</dbReference>
<dbReference type="InterPro" id="IPR012910">
    <property type="entry name" value="Plug_dom"/>
</dbReference>
<dbReference type="RefSeq" id="WP_149886845.1">
    <property type="nucleotide sequence ID" value="NZ_DBFBVY010000107.1"/>
</dbReference>
<evidence type="ECO:0000313" key="15">
    <source>
        <dbReference type="Proteomes" id="UP000323567"/>
    </source>
</evidence>
<keyword evidence="2" id="KW-0813">Transport</keyword>
<evidence type="ECO:0000256" key="7">
    <source>
        <dbReference type="ARBA" id="ARBA00023136"/>
    </source>
</evidence>
<proteinExistence type="inferred from homology"/>
<dbReference type="PANTHER" id="PTHR30069:SF29">
    <property type="entry name" value="HEMOGLOBIN AND HEMOGLOBIN-HAPTOGLOBIN-BINDING PROTEIN 1-RELATED"/>
    <property type="match status" value="1"/>
</dbReference>
<dbReference type="InterPro" id="IPR037066">
    <property type="entry name" value="Plug_dom_sf"/>
</dbReference>
<name>A0A5B3GEH3_9BACT</name>
<dbReference type="AlphaFoldDB" id="A0A5B3GEH3"/>
<dbReference type="InterPro" id="IPR008969">
    <property type="entry name" value="CarboxyPept-like_regulatory"/>
</dbReference>
<dbReference type="InterPro" id="IPR000531">
    <property type="entry name" value="Beta-barrel_TonB"/>
</dbReference>
<comment type="similarity">
    <text evidence="10">Belongs to the TonB-dependent receptor family.</text>
</comment>
<evidence type="ECO:0000256" key="2">
    <source>
        <dbReference type="ARBA" id="ARBA00022448"/>
    </source>
</evidence>
<keyword evidence="9" id="KW-0998">Cell outer membrane</keyword>
<evidence type="ECO:0000256" key="4">
    <source>
        <dbReference type="ARBA" id="ARBA00022692"/>
    </source>
</evidence>
<feature type="signal peptide" evidence="11">
    <location>
        <begin position="1"/>
        <end position="21"/>
    </location>
</feature>
<dbReference type="Pfam" id="PF00593">
    <property type="entry name" value="TonB_dep_Rec_b-barrel"/>
    <property type="match status" value="1"/>
</dbReference>
<evidence type="ECO:0000256" key="5">
    <source>
        <dbReference type="ARBA" id="ARBA00022729"/>
    </source>
</evidence>
<evidence type="ECO:0000259" key="12">
    <source>
        <dbReference type="Pfam" id="PF00593"/>
    </source>
</evidence>
<dbReference type="GO" id="GO:0015344">
    <property type="term" value="F:siderophore uptake transmembrane transporter activity"/>
    <property type="evidence" value="ECO:0007669"/>
    <property type="project" value="TreeGrafter"/>
</dbReference>
<evidence type="ECO:0000256" key="1">
    <source>
        <dbReference type="ARBA" id="ARBA00004571"/>
    </source>
</evidence>
<feature type="domain" description="TonB-dependent receptor plug" evidence="13">
    <location>
        <begin position="124"/>
        <end position="253"/>
    </location>
</feature>
<dbReference type="PANTHER" id="PTHR30069">
    <property type="entry name" value="TONB-DEPENDENT OUTER MEMBRANE RECEPTOR"/>
    <property type="match status" value="1"/>
</dbReference>
<comment type="subcellular location">
    <subcellularLocation>
        <location evidence="1">Cell outer membrane</location>
        <topology evidence="1">Multi-pass membrane protein</topology>
    </subcellularLocation>
</comment>